<dbReference type="PANTHER" id="PTHR47326:SF1">
    <property type="entry name" value="HTH PSQ-TYPE DOMAIN-CONTAINING PROTEIN"/>
    <property type="match status" value="1"/>
</dbReference>
<dbReference type="STRING" id="64791.A0A151WMJ1"/>
<sequence length="173" mass="19996">MAAFPYPRHIHSKPVAKIVDGNKVGGNSDIARYEMQINHKGLCPSSCLTSSAEAAFFDGPNTESYCDLLSNHLLLFLEELPLNVRREMWFQQDGVPLHFSRATRTLLNEIFGDRWISRGGPLQWPPRSFDLIPLNYFLWGYVKEKVMFKSHTPTAKEDLKRRIHEKKIFLVYS</sequence>
<dbReference type="GO" id="GO:0003676">
    <property type="term" value="F:nucleic acid binding"/>
    <property type="evidence" value="ECO:0007669"/>
    <property type="project" value="InterPro"/>
</dbReference>
<organism evidence="1 2">
    <name type="scientific">Mycetomoellerius zeteki</name>
    <dbReference type="NCBI Taxonomy" id="64791"/>
    <lineage>
        <taxon>Eukaryota</taxon>
        <taxon>Metazoa</taxon>
        <taxon>Ecdysozoa</taxon>
        <taxon>Arthropoda</taxon>
        <taxon>Hexapoda</taxon>
        <taxon>Insecta</taxon>
        <taxon>Pterygota</taxon>
        <taxon>Neoptera</taxon>
        <taxon>Endopterygota</taxon>
        <taxon>Hymenoptera</taxon>
        <taxon>Apocrita</taxon>
        <taxon>Aculeata</taxon>
        <taxon>Formicoidea</taxon>
        <taxon>Formicidae</taxon>
        <taxon>Myrmicinae</taxon>
        <taxon>Mycetomoellerius</taxon>
    </lineage>
</organism>
<proteinExistence type="predicted"/>
<dbReference type="EMBL" id="KQ982944">
    <property type="protein sequence ID" value="KYQ49066.1"/>
    <property type="molecule type" value="Genomic_DNA"/>
</dbReference>
<evidence type="ECO:0008006" key="3">
    <source>
        <dbReference type="Google" id="ProtNLM"/>
    </source>
</evidence>
<dbReference type="PANTHER" id="PTHR47326">
    <property type="entry name" value="TRANSPOSABLE ELEMENT TC3 TRANSPOSASE-LIKE PROTEIN"/>
    <property type="match status" value="1"/>
</dbReference>
<dbReference type="InterPro" id="IPR036397">
    <property type="entry name" value="RNaseH_sf"/>
</dbReference>
<reference evidence="1 2" key="1">
    <citation type="submission" date="2015-09" db="EMBL/GenBank/DDBJ databases">
        <title>Trachymyrmex zeteki WGS genome.</title>
        <authorList>
            <person name="Nygaard S."/>
            <person name="Hu H."/>
            <person name="Boomsma J."/>
            <person name="Zhang G."/>
        </authorList>
    </citation>
    <scope>NUCLEOTIDE SEQUENCE [LARGE SCALE GENOMIC DNA]</scope>
    <source>
        <strain evidence="1">Tzet28-1</strain>
        <tissue evidence="1">Whole body</tissue>
    </source>
</reference>
<evidence type="ECO:0000313" key="1">
    <source>
        <dbReference type="EMBL" id="KYQ49066.1"/>
    </source>
</evidence>
<dbReference type="Proteomes" id="UP000075809">
    <property type="component" value="Unassembled WGS sequence"/>
</dbReference>
<dbReference type="AlphaFoldDB" id="A0A151WMJ1"/>
<gene>
    <name evidence="1" type="ORF">ALC60_12123</name>
</gene>
<protein>
    <recommendedName>
        <fullName evidence="3">Transposable element Tc3 transposase</fullName>
    </recommendedName>
</protein>
<name>A0A151WMJ1_9HYME</name>
<accession>A0A151WMJ1</accession>
<keyword evidence="2" id="KW-1185">Reference proteome</keyword>
<dbReference type="Gene3D" id="3.30.420.10">
    <property type="entry name" value="Ribonuclease H-like superfamily/Ribonuclease H"/>
    <property type="match status" value="1"/>
</dbReference>
<evidence type="ECO:0000313" key="2">
    <source>
        <dbReference type="Proteomes" id="UP000075809"/>
    </source>
</evidence>